<dbReference type="PROSITE" id="PS50995">
    <property type="entry name" value="HTH_MARR_2"/>
    <property type="match status" value="1"/>
</dbReference>
<dbReference type="GO" id="GO:0006950">
    <property type="term" value="P:response to stress"/>
    <property type="evidence" value="ECO:0007669"/>
    <property type="project" value="TreeGrafter"/>
</dbReference>
<dbReference type="Proteomes" id="UP000809440">
    <property type="component" value="Unassembled WGS sequence"/>
</dbReference>
<dbReference type="PRINTS" id="PR00598">
    <property type="entry name" value="HTHMARR"/>
</dbReference>
<evidence type="ECO:0000313" key="4">
    <source>
        <dbReference type="Proteomes" id="UP000755667"/>
    </source>
</evidence>
<protein>
    <submittedName>
        <fullName evidence="2">MarR family transcriptional regulator</fullName>
    </submittedName>
</protein>
<dbReference type="GeneID" id="62642362"/>
<evidence type="ECO:0000259" key="1">
    <source>
        <dbReference type="PROSITE" id="PS50995"/>
    </source>
</evidence>
<comment type="caution">
    <text evidence="2">The sequence shown here is derived from an EMBL/GenBank/DDBJ whole genome shotgun (WGS) entry which is preliminary data.</text>
</comment>
<dbReference type="InterPro" id="IPR036388">
    <property type="entry name" value="WH-like_DNA-bd_sf"/>
</dbReference>
<evidence type="ECO:0000313" key="2">
    <source>
        <dbReference type="EMBL" id="MBM2412111.1"/>
    </source>
</evidence>
<reference evidence="2 5" key="1">
    <citation type="submission" date="2021-01" db="EMBL/GenBank/DDBJ databases">
        <title>Diatom-associated Roseobacters Show Island Model of Population Structure.</title>
        <authorList>
            <person name="Qu L."/>
            <person name="Feng X."/>
            <person name="Chen Y."/>
            <person name="Li L."/>
            <person name="Wang X."/>
            <person name="Hu Z."/>
            <person name="Wang H."/>
            <person name="Luo H."/>
        </authorList>
    </citation>
    <scope>NUCLEOTIDE SEQUENCE</scope>
    <source>
        <strain evidence="3 5">CC28-63</strain>
        <strain evidence="2">CC28-69</strain>
    </source>
</reference>
<sequence length="153" mass="17043">MPETNAAPELNGLYFQLLNEIGIINQLSRAAFEARLPDGMVLPQFAVINHLIRVQDGRTPLQLARAFQVPKTSMTHTLAGLEKRGFVEMRANPDDARSKQVWLTEAGRTFRQTAIASLAPDVAAFSDTLDRDELVEVIATLARLRKRMDAARD</sequence>
<accession>A0A9Q2NYL9</accession>
<feature type="domain" description="HTH marR-type" evidence="1">
    <location>
        <begin position="7"/>
        <end position="146"/>
    </location>
</feature>
<dbReference type="Pfam" id="PF12802">
    <property type="entry name" value="MarR_2"/>
    <property type="match status" value="1"/>
</dbReference>
<proteinExistence type="predicted"/>
<dbReference type="GO" id="GO:0003700">
    <property type="term" value="F:DNA-binding transcription factor activity"/>
    <property type="evidence" value="ECO:0007669"/>
    <property type="project" value="InterPro"/>
</dbReference>
<dbReference type="EMBL" id="JAFBXE010000004">
    <property type="protein sequence ID" value="MBM2412111.1"/>
    <property type="molecule type" value="Genomic_DNA"/>
</dbReference>
<keyword evidence="5" id="KW-1185">Reference proteome</keyword>
<evidence type="ECO:0000313" key="3">
    <source>
        <dbReference type="EMBL" id="MBM2416779.1"/>
    </source>
</evidence>
<organism evidence="2 4">
    <name type="scientific">Marivita cryptomonadis</name>
    <dbReference type="NCBI Taxonomy" id="505252"/>
    <lineage>
        <taxon>Bacteria</taxon>
        <taxon>Pseudomonadati</taxon>
        <taxon>Pseudomonadota</taxon>
        <taxon>Alphaproteobacteria</taxon>
        <taxon>Rhodobacterales</taxon>
        <taxon>Roseobacteraceae</taxon>
        <taxon>Marivita</taxon>
    </lineage>
</organism>
<dbReference type="RefSeq" id="WP_085631856.1">
    <property type="nucleotide sequence ID" value="NZ_JAFBWU010000004.1"/>
</dbReference>
<dbReference type="SUPFAM" id="SSF46785">
    <property type="entry name" value="Winged helix' DNA-binding domain"/>
    <property type="match status" value="1"/>
</dbReference>
<dbReference type="Gene3D" id="1.10.10.10">
    <property type="entry name" value="Winged helix-like DNA-binding domain superfamily/Winged helix DNA-binding domain"/>
    <property type="match status" value="1"/>
</dbReference>
<dbReference type="PANTHER" id="PTHR33164">
    <property type="entry name" value="TRANSCRIPTIONAL REGULATOR, MARR FAMILY"/>
    <property type="match status" value="1"/>
</dbReference>
<dbReference type="AlphaFoldDB" id="A0A9Q2NYL9"/>
<dbReference type="InterPro" id="IPR036390">
    <property type="entry name" value="WH_DNA-bd_sf"/>
</dbReference>
<dbReference type="Proteomes" id="UP000755667">
    <property type="component" value="Unassembled WGS sequence"/>
</dbReference>
<dbReference type="PANTHER" id="PTHR33164:SF43">
    <property type="entry name" value="HTH-TYPE TRANSCRIPTIONAL REPRESSOR YETL"/>
    <property type="match status" value="1"/>
</dbReference>
<evidence type="ECO:0000313" key="5">
    <source>
        <dbReference type="Proteomes" id="UP000809440"/>
    </source>
</evidence>
<dbReference type="EMBL" id="JAFBXF010000004">
    <property type="protein sequence ID" value="MBM2416779.1"/>
    <property type="molecule type" value="Genomic_DNA"/>
</dbReference>
<dbReference type="OrthoDB" id="6400670at2"/>
<name>A0A9Q2NYL9_9RHOB</name>
<dbReference type="InterPro" id="IPR039422">
    <property type="entry name" value="MarR/SlyA-like"/>
</dbReference>
<dbReference type="SMART" id="SM00347">
    <property type="entry name" value="HTH_MARR"/>
    <property type="match status" value="1"/>
</dbReference>
<dbReference type="InterPro" id="IPR000835">
    <property type="entry name" value="HTH_MarR-typ"/>
</dbReference>
<gene>
    <name evidence="2" type="ORF">JQX41_07355</name>
    <name evidence="3" type="ORF">JQX48_07360</name>
</gene>